<keyword evidence="4" id="KW-0378">Hydrolase</keyword>
<name>A0A0W8FMM1_9ZZZZ</name>
<dbReference type="InterPro" id="IPR019734">
    <property type="entry name" value="TPR_rpt"/>
</dbReference>
<evidence type="ECO:0000256" key="2">
    <source>
        <dbReference type="ARBA" id="ARBA00022670"/>
    </source>
</evidence>
<comment type="cofactor">
    <cofactor evidence="1">
        <name>Zn(2+)</name>
        <dbReference type="ChEBI" id="CHEBI:29105"/>
    </cofactor>
</comment>
<dbReference type="SUPFAM" id="SSF48452">
    <property type="entry name" value="TPR-like"/>
    <property type="match status" value="1"/>
</dbReference>
<organism evidence="9">
    <name type="scientific">hydrocarbon metagenome</name>
    <dbReference type="NCBI Taxonomy" id="938273"/>
    <lineage>
        <taxon>unclassified sequences</taxon>
        <taxon>metagenomes</taxon>
        <taxon>ecological metagenomes</taxon>
    </lineage>
</organism>
<dbReference type="AlphaFoldDB" id="A0A0W8FMM1"/>
<evidence type="ECO:0000256" key="7">
    <source>
        <dbReference type="SAM" id="MobiDB-lite"/>
    </source>
</evidence>
<evidence type="ECO:0000256" key="1">
    <source>
        <dbReference type="ARBA" id="ARBA00001947"/>
    </source>
</evidence>
<dbReference type="SMART" id="SM00028">
    <property type="entry name" value="TPR"/>
    <property type="match status" value="4"/>
</dbReference>
<dbReference type="GO" id="GO:0004222">
    <property type="term" value="F:metalloendopeptidase activity"/>
    <property type="evidence" value="ECO:0007669"/>
    <property type="project" value="InterPro"/>
</dbReference>
<feature type="region of interest" description="Disordered" evidence="7">
    <location>
        <begin position="383"/>
        <end position="405"/>
    </location>
</feature>
<dbReference type="PANTHER" id="PTHR22726">
    <property type="entry name" value="METALLOENDOPEPTIDASE OMA1"/>
    <property type="match status" value="1"/>
</dbReference>
<dbReference type="Pfam" id="PF13429">
    <property type="entry name" value="TPR_15"/>
    <property type="match status" value="1"/>
</dbReference>
<dbReference type="GO" id="GO:0016020">
    <property type="term" value="C:membrane"/>
    <property type="evidence" value="ECO:0007669"/>
    <property type="project" value="TreeGrafter"/>
</dbReference>
<dbReference type="InterPro" id="IPR051156">
    <property type="entry name" value="Mito/Outer_Membr_Metalloprot"/>
</dbReference>
<dbReference type="GO" id="GO:0046872">
    <property type="term" value="F:metal ion binding"/>
    <property type="evidence" value="ECO:0007669"/>
    <property type="project" value="UniProtKB-KW"/>
</dbReference>
<protein>
    <submittedName>
        <fullName evidence="9">Exported zinc metalloprotease yfgc</fullName>
    </submittedName>
</protein>
<evidence type="ECO:0000256" key="3">
    <source>
        <dbReference type="ARBA" id="ARBA00022723"/>
    </source>
</evidence>
<keyword evidence="3" id="KW-0479">Metal-binding</keyword>
<keyword evidence="2 9" id="KW-0645">Protease</keyword>
<dbReference type="PROSITE" id="PS50005">
    <property type="entry name" value="TPR"/>
    <property type="match status" value="2"/>
</dbReference>
<gene>
    <name evidence="9" type="ORF">ASZ90_008049</name>
</gene>
<keyword evidence="6 9" id="KW-0482">Metalloprotease</keyword>
<proteinExistence type="predicted"/>
<keyword evidence="5" id="KW-0862">Zinc</keyword>
<dbReference type="Gene3D" id="1.25.40.10">
    <property type="entry name" value="Tetratricopeptide repeat domain"/>
    <property type="match status" value="1"/>
</dbReference>
<evidence type="ECO:0000256" key="6">
    <source>
        <dbReference type="ARBA" id="ARBA00023049"/>
    </source>
</evidence>
<evidence type="ECO:0000259" key="8">
    <source>
        <dbReference type="Pfam" id="PF01435"/>
    </source>
</evidence>
<evidence type="ECO:0000256" key="4">
    <source>
        <dbReference type="ARBA" id="ARBA00022801"/>
    </source>
</evidence>
<comment type="caution">
    <text evidence="9">The sequence shown here is derived from an EMBL/GenBank/DDBJ whole genome shotgun (WGS) entry which is preliminary data.</text>
</comment>
<dbReference type="CDD" id="cd07333">
    <property type="entry name" value="M48C_bepA_like"/>
    <property type="match status" value="1"/>
</dbReference>
<accession>A0A0W8FMM1</accession>
<dbReference type="GO" id="GO:0051603">
    <property type="term" value="P:proteolysis involved in protein catabolic process"/>
    <property type="evidence" value="ECO:0007669"/>
    <property type="project" value="TreeGrafter"/>
</dbReference>
<dbReference type="EMBL" id="LNQE01000982">
    <property type="protein sequence ID" value="KUG22166.1"/>
    <property type="molecule type" value="Genomic_DNA"/>
</dbReference>
<sequence>MEQTQRAPFEFRFSIVDSDAINAFATPGGYIYINKGLILASENESELAGVVAHEIAHANARHVASIIEKSQKLSVATLAAIIAGAFLGGGGEATAAIAAFSVAGASSLTLKYTRAHEEEADRLGLSYLVSAGYDPAGMIDFLKIMKQNEFLSKTMPSYLLTHPGTDDRIYYMDSLILTQYHQKGKKNIIGNLSRMQSLIPLNQSNLSKKYNEIIQSLIKDPHNVDLLYYLAIIEDQLGQTGSALKHFQKALSLSPRDEDILKNIGLIYLKTGKADLAQDYLLRASNLNPDKDEITLALGKAYFASGKYQNALDCYLKLKDKVLDNEDINYFIAMTYGKLNNRGDSHYYFGLHFKKEGKKKSALFHFKEAVNYFPQSSDRNSAINQEIKDLEKSKKQTPPMSKPTR</sequence>
<evidence type="ECO:0000256" key="5">
    <source>
        <dbReference type="ARBA" id="ARBA00022833"/>
    </source>
</evidence>
<reference evidence="9" key="1">
    <citation type="journal article" date="2015" name="Proc. Natl. Acad. Sci. U.S.A.">
        <title>Networks of energetic and metabolic interactions define dynamics in microbial communities.</title>
        <authorList>
            <person name="Embree M."/>
            <person name="Liu J.K."/>
            <person name="Al-Bassam M.M."/>
            <person name="Zengler K."/>
        </authorList>
    </citation>
    <scope>NUCLEOTIDE SEQUENCE</scope>
</reference>
<feature type="domain" description="Peptidase M48" evidence="8">
    <location>
        <begin position="11"/>
        <end position="171"/>
    </location>
</feature>
<dbReference type="InterPro" id="IPR001915">
    <property type="entry name" value="Peptidase_M48"/>
</dbReference>
<dbReference type="Pfam" id="PF01435">
    <property type="entry name" value="Peptidase_M48"/>
    <property type="match status" value="1"/>
</dbReference>
<dbReference type="PANTHER" id="PTHR22726:SF1">
    <property type="entry name" value="METALLOENDOPEPTIDASE OMA1, MITOCHONDRIAL"/>
    <property type="match status" value="1"/>
</dbReference>
<dbReference type="InterPro" id="IPR011990">
    <property type="entry name" value="TPR-like_helical_dom_sf"/>
</dbReference>
<evidence type="ECO:0000313" key="9">
    <source>
        <dbReference type="EMBL" id="KUG22166.1"/>
    </source>
</evidence>
<dbReference type="Gene3D" id="3.30.2010.10">
    <property type="entry name" value="Metalloproteases ('zincins'), catalytic domain"/>
    <property type="match status" value="1"/>
</dbReference>